<reference evidence="3" key="1">
    <citation type="submission" date="2020-11" db="EMBL/GenBank/DDBJ databases">
        <authorList>
            <consortium name="DOE Joint Genome Institute"/>
            <person name="Ahrendt S."/>
            <person name="Riley R."/>
            <person name="Andreopoulos W."/>
            <person name="Labutti K."/>
            <person name="Pangilinan J."/>
            <person name="Ruiz-Duenas F.J."/>
            <person name="Barrasa J.M."/>
            <person name="Sanchez-Garcia M."/>
            <person name="Camarero S."/>
            <person name="Miyauchi S."/>
            <person name="Serrano A."/>
            <person name="Linde D."/>
            <person name="Babiker R."/>
            <person name="Drula E."/>
            <person name="Ayuso-Fernandez I."/>
            <person name="Pacheco R."/>
            <person name="Padilla G."/>
            <person name="Ferreira P."/>
            <person name="Barriuso J."/>
            <person name="Kellner H."/>
            <person name="Castanera R."/>
            <person name="Alfaro M."/>
            <person name="Ramirez L."/>
            <person name="Pisabarro A.G."/>
            <person name="Kuo A."/>
            <person name="Tritt A."/>
            <person name="Lipzen A."/>
            <person name="He G."/>
            <person name="Yan M."/>
            <person name="Ng V."/>
            <person name="Cullen D."/>
            <person name="Martin F."/>
            <person name="Rosso M.-N."/>
            <person name="Henrissat B."/>
            <person name="Hibbett D."/>
            <person name="Martinez A.T."/>
            <person name="Grigoriev I.V."/>
        </authorList>
    </citation>
    <scope>NUCLEOTIDE SEQUENCE</scope>
    <source>
        <strain evidence="3">AH 40177</strain>
    </source>
</reference>
<gene>
    <name evidence="3" type="ORF">BDP27DRAFT_1338656</name>
</gene>
<keyword evidence="1" id="KW-1133">Transmembrane helix</keyword>
<dbReference type="Proteomes" id="UP000772434">
    <property type="component" value="Unassembled WGS sequence"/>
</dbReference>
<keyword evidence="1" id="KW-0812">Transmembrane</keyword>
<organism evidence="3 4">
    <name type="scientific">Rhodocollybia butyracea</name>
    <dbReference type="NCBI Taxonomy" id="206335"/>
    <lineage>
        <taxon>Eukaryota</taxon>
        <taxon>Fungi</taxon>
        <taxon>Dikarya</taxon>
        <taxon>Basidiomycota</taxon>
        <taxon>Agaricomycotina</taxon>
        <taxon>Agaricomycetes</taxon>
        <taxon>Agaricomycetidae</taxon>
        <taxon>Agaricales</taxon>
        <taxon>Marasmiineae</taxon>
        <taxon>Omphalotaceae</taxon>
        <taxon>Rhodocollybia</taxon>
    </lineage>
</organism>
<feature type="domain" description="DUF6533" evidence="2">
    <location>
        <begin position="26"/>
        <end position="71"/>
    </location>
</feature>
<dbReference type="OrthoDB" id="2638860at2759"/>
<feature type="transmembrane region" description="Helical" evidence="1">
    <location>
        <begin position="93"/>
        <end position="114"/>
    </location>
</feature>
<comment type="caution">
    <text evidence="3">The sequence shown here is derived from an EMBL/GenBank/DDBJ whole genome shotgun (WGS) entry which is preliminary data.</text>
</comment>
<evidence type="ECO:0000313" key="3">
    <source>
        <dbReference type="EMBL" id="KAF9061102.1"/>
    </source>
</evidence>
<dbReference type="EMBL" id="JADNRY010000214">
    <property type="protein sequence ID" value="KAF9061102.1"/>
    <property type="molecule type" value="Genomic_DNA"/>
</dbReference>
<feature type="transmembrane region" description="Helical" evidence="1">
    <location>
        <begin position="60"/>
        <end position="81"/>
    </location>
</feature>
<name>A0A9P5PDC0_9AGAR</name>
<evidence type="ECO:0000256" key="1">
    <source>
        <dbReference type="SAM" id="Phobius"/>
    </source>
</evidence>
<protein>
    <recommendedName>
        <fullName evidence="2">DUF6533 domain-containing protein</fullName>
    </recommendedName>
</protein>
<accession>A0A9P5PDC0</accession>
<dbReference type="AlphaFoldDB" id="A0A9P5PDC0"/>
<feature type="transmembrane region" description="Helical" evidence="1">
    <location>
        <begin position="20"/>
        <end position="40"/>
    </location>
</feature>
<dbReference type="InterPro" id="IPR045340">
    <property type="entry name" value="DUF6533"/>
</dbReference>
<proteinExistence type="predicted"/>
<keyword evidence="1" id="KW-0472">Membrane</keyword>
<feature type="transmembrane region" description="Helical" evidence="1">
    <location>
        <begin position="126"/>
        <end position="148"/>
    </location>
</feature>
<sequence length="370" mass="40910">MSDSSSNQAIAEEIVSLQFLLLLTNYAVLSAVAFWFYDFFLTFPTEVRSIWSNRLNGGSVLFILNRYSSLLYVVMQLALLSPGKMTDISCKNIFFISRVSSSIAGAATSLLFILRVYALFGQKRSLLVLLCPFIIMNIVGAFLLSFAVEITNSQGTYAEPFTPCFTGGTLELEMSALFTISPILQMIFDSIIFILTLAKTVQHIRNSRESGIHSIAEVVLHDGHTIFIVASIELGFALESIFPIGTVSTAVGQVTDILSPFLSFLSNILINRFVLNLRACSNHTVQRSGKTLSNKTAPALSVLDFAENRFIVDELENESEHGGGDGEWEIPDEAVDPLTTLVPVIYDYEKGGPVSFVRMQREHGPIRLFF</sequence>
<keyword evidence="4" id="KW-1185">Reference proteome</keyword>
<dbReference type="Pfam" id="PF20151">
    <property type="entry name" value="DUF6533"/>
    <property type="match status" value="1"/>
</dbReference>
<feature type="transmembrane region" description="Helical" evidence="1">
    <location>
        <begin position="176"/>
        <end position="198"/>
    </location>
</feature>
<evidence type="ECO:0000259" key="2">
    <source>
        <dbReference type="Pfam" id="PF20151"/>
    </source>
</evidence>
<evidence type="ECO:0000313" key="4">
    <source>
        <dbReference type="Proteomes" id="UP000772434"/>
    </source>
</evidence>